<name>A0ACC0MPS7_RHOML</name>
<gene>
    <name evidence="1" type="ORF">RHMOL_Rhmol08G0166100</name>
</gene>
<accession>A0ACC0MPS7</accession>
<proteinExistence type="predicted"/>
<keyword evidence="2" id="KW-1185">Reference proteome</keyword>
<protein>
    <submittedName>
        <fullName evidence="1">Uncharacterized protein</fullName>
    </submittedName>
</protein>
<reference evidence="1" key="1">
    <citation type="submission" date="2022-02" db="EMBL/GenBank/DDBJ databases">
        <title>Plant Genome Project.</title>
        <authorList>
            <person name="Zhang R.-G."/>
        </authorList>
    </citation>
    <scope>NUCLEOTIDE SEQUENCE</scope>
    <source>
        <strain evidence="1">AT1</strain>
    </source>
</reference>
<dbReference type="Proteomes" id="UP001062846">
    <property type="component" value="Chromosome 8"/>
</dbReference>
<organism evidence="1 2">
    <name type="scientific">Rhododendron molle</name>
    <name type="common">Chinese azalea</name>
    <name type="synonym">Azalea mollis</name>
    <dbReference type="NCBI Taxonomy" id="49168"/>
    <lineage>
        <taxon>Eukaryota</taxon>
        <taxon>Viridiplantae</taxon>
        <taxon>Streptophyta</taxon>
        <taxon>Embryophyta</taxon>
        <taxon>Tracheophyta</taxon>
        <taxon>Spermatophyta</taxon>
        <taxon>Magnoliopsida</taxon>
        <taxon>eudicotyledons</taxon>
        <taxon>Gunneridae</taxon>
        <taxon>Pentapetalae</taxon>
        <taxon>asterids</taxon>
        <taxon>Ericales</taxon>
        <taxon>Ericaceae</taxon>
        <taxon>Ericoideae</taxon>
        <taxon>Rhodoreae</taxon>
        <taxon>Rhododendron</taxon>
    </lineage>
</organism>
<comment type="caution">
    <text evidence="1">The sequence shown here is derived from an EMBL/GenBank/DDBJ whole genome shotgun (WGS) entry which is preliminary data.</text>
</comment>
<dbReference type="EMBL" id="CM046395">
    <property type="protein sequence ID" value="KAI8542776.1"/>
    <property type="molecule type" value="Genomic_DNA"/>
</dbReference>
<evidence type="ECO:0000313" key="1">
    <source>
        <dbReference type="EMBL" id="KAI8542776.1"/>
    </source>
</evidence>
<evidence type="ECO:0000313" key="2">
    <source>
        <dbReference type="Proteomes" id="UP001062846"/>
    </source>
</evidence>
<sequence>MGGFAVITQRVCSIRANDSFLASSVELEIMRRMNHIPGMGLGCDLLGVSEFPHFPRSNEQFGLGYEPKRSDPKKRWRNRAQARAAKEKPMVGCCPKKRKFRIKGSLSTSLTWR</sequence>